<proteinExistence type="predicted"/>
<dbReference type="EMBL" id="REGN01014127">
    <property type="protein sequence ID" value="RMZ93016.1"/>
    <property type="molecule type" value="Genomic_DNA"/>
</dbReference>
<evidence type="ECO:0000313" key="1">
    <source>
        <dbReference type="EMBL" id="RMZ93016.1"/>
    </source>
</evidence>
<reference evidence="1 2" key="1">
    <citation type="journal article" date="2018" name="Sci. Rep.">
        <title>Genomic signatures of local adaptation to the degree of environmental predictability in rotifers.</title>
        <authorList>
            <person name="Franch-Gras L."/>
            <person name="Hahn C."/>
            <person name="Garcia-Roger E.M."/>
            <person name="Carmona M.J."/>
            <person name="Serra M."/>
            <person name="Gomez A."/>
        </authorList>
    </citation>
    <scope>NUCLEOTIDE SEQUENCE [LARGE SCALE GENOMIC DNA]</scope>
    <source>
        <strain evidence="1">HYR1</strain>
    </source>
</reference>
<sequence length="76" mass="9009">MLDLKGHVFDPIHLKKKLNLSFYVIFGLVPNNDPAYKKVQTLIGTTVFGYRWIKLNFIEHQNSKRRHNLIKMSRII</sequence>
<organism evidence="1 2">
    <name type="scientific">Brachionus plicatilis</name>
    <name type="common">Marine rotifer</name>
    <name type="synonym">Brachionus muelleri</name>
    <dbReference type="NCBI Taxonomy" id="10195"/>
    <lineage>
        <taxon>Eukaryota</taxon>
        <taxon>Metazoa</taxon>
        <taxon>Spiralia</taxon>
        <taxon>Gnathifera</taxon>
        <taxon>Rotifera</taxon>
        <taxon>Eurotatoria</taxon>
        <taxon>Monogononta</taxon>
        <taxon>Pseudotrocha</taxon>
        <taxon>Ploima</taxon>
        <taxon>Brachionidae</taxon>
        <taxon>Brachionus</taxon>
    </lineage>
</organism>
<comment type="caution">
    <text evidence="1">The sequence shown here is derived from an EMBL/GenBank/DDBJ whole genome shotgun (WGS) entry which is preliminary data.</text>
</comment>
<name>A0A3M7P1N0_BRAPC</name>
<keyword evidence="2" id="KW-1185">Reference proteome</keyword>
<accession>A0A3M7P1N0</accession>
<gene>
    <name evidence="1" type="ORF">BpHYR1_013553</name>
</gene>
<dbReference type="Proteomes" id="UP000276133">
    <property type="component" value="Unassembled WGS sequence"/>
</dbReference>
<evidence type="ECO:0000313" key="2">
    <source>
        <dbReference type="Proteomes" id="UP000276133"/>
    </source>
</evidence>
<protein>
    <submittedName>
        <fullName evidence="1">Uncharacterized protein</fullName>
    </submittedName>
</protein>
<dbReference type="AlphaFoldDB" id="A0A3M7P1N0"/>